<feature type="transmembrane region" description="Helical" evidence="9">
    <location>
        <begin position="20"/>
        <end position="39"/>
    </location>
</feature>
<evidence type="ECO:0000256" key="6">
    <source>
        <dbReference type="ARBA" id="ARBA00023121"/>
    </source>
</evidence>
<keyword evidence="1" id="KW-0813">Transport</keyword>
<evidence type="ECO:0000256" key="9">
    <source>
        <dbReference type="SAM" id="Phobius"/>
    </source>
</evidence>
<dbReference type="PANTHER" id="PTHR13466">
    <property type="entry name" value="TEX2 PROTEIN-RELATED"/>
    <property type="match status" value="1"/>
</dbReference>
<evidence type="ECO:0000313" key="11">
    <source>
        <dbReference type="EMBL" id="KAH6591246.1"/>
    </source>
</evidence>
<protein>
    <recommendedName>
        <fullName evidence="8">Maintenance of mitochondrial morphology protein 1</fullName>
    </recommendedName>
</protein>
<comment type="subcellular location">
    <subcellularLocation>
        <location evidence="8">Endoplasmic reticulum membrane</location>
        <topology evidence="8">Single-pass type I membrane protein</topology>
    </subcellularLocation>
    <text evidence="8">The ERMES/MDM complex localizes to a few discrete foci (around 10 per single cell), that represent mitochondria-endoplasmic reticulum junctions. These foci are often found next to mtDNA nucleoids.</text>
</comment>
<keyword evidence="4 8" id="KW-1133">Transmembrane helix</keyword>
<keyword evidence="6" id="KW-0446">Lipid-binding</keyword>
<sequence length="339" mass="37625">MDQSIEAAVHLANREFIKGFIAGQVILGALIFFLLKVFLFRNADETRLEHSRRTLQSIAVPKPKTVSAQQRRTIDSLILGKIGYDTTQHTFESCDWLSVLVAQILLTLRTDAEFSTKGVQLLDSVLNGAWKPAFLGAISITDFSLGEEYPTLKNGRVRFAESDSGIKVQIDFSFDDQITLGIDTQMLINWPKLSMAALPVSIVLSVVKFSGTFVIEFLSEPVAMNHQKPMHTSQGSEGGSTELGHQTFISVSVLDDFILEFDLRSLLGHRTKVKDLPKLTSLICTALRSMFISELVWPACKTFKMPSGGDWFGYTADTASQTPLTPSERDIRDTDTLLN</sequence>
<feature type="topological domain" description="Cytoplasmic" evidence="8">
    <location>
        <begin position="41"/>
        <end position="339"/>
    </location>
</feature>
<evidence type="ECO:0000256" key="1">
    <source>
        <dbReference type="ARBA" id="ARBA00022448"/>
    </source>
</evidence>
<dbReference type="HAMAP" id="MF_03103">
    <property type="entry name" value="Mmm1"/>
    <property type="match status" value="1"/>
</dbReference>
<feature type="domain" description="SMP-LTD" evidence="10">
    <location>
        <begin position="90"/>
        <end position="306"/>
    </location>
</feature>
<keyword evidence="5" id="KW-0445">Lipid transport</keyword>
<gene>
    <name evidence="8" type="primary">MMM1</name>
    <name evidence="11" type="ORF">BASA50_008823</name>
</gene>
<evidence type="ECO:0000256" key="5">
    <source>
        <dbReference type="ARBA" id="ARBA00023055"/>
    </source>
</evidence>
<evidence type="ECO:0000313" key="12">
    <source>
        <dbReference type="Proteomes" id="UP001648503"/>
    </source>
</evidence>
<dbReference type="PROSITE" id="PS51847">
    <property type="entry name" value="SMP"/>
    <property type="match status" value="1"/>
</dbReference>
<dbReference type="InterPro" id="IPR031468">
    <property type="entry name" value="SMP_LBD"/>
</dbReference>
<dbReference type="Proteomes" id="UP001648503">
    <property type="component" value="Unassembled WGS sequence"/>
</dbReference>
<dbReference type="InterPro" id="IPR027537">
    <property type="entry name" value="Mmm1"/>
</dbReference>
<proteinExistence type="inferred from homology"/>
<comment type="caution">
    <text evidence="11">The sequence shown here is derived from an EMBL/GenBank/DDBJ whole genome shotgun (WGS) entry which is preliminary data.</text>
</comment>
<comment type="subunit">
    <text evidence="8">Homodimer. Component of the ER-mitochondria encounter structure (ERMES) or MDM complex, composed of MMM1, MDM10, MDM12 and MDM34. A MMM1 homodimer associates with one molecule of MDM12 on each side in a pairwise head-to-tail manner, and the SMP-LTD domains of MMM1 and MDM12 generate a continuous hydrophobic tunnel for phospholipid trafficking.</text>
</comment>
<keyword evidence="7 8" id="KW-0472">Membrane</keyword>
<comment type="function">
    <text evidence="8">Component of the ERMES/MDM complex, which serves as a molecular tether to connect the endoplasmic reticulum (ER) and mitochondria. Components of this complex are involved in the control of mitochondrial shape and protein biogenesis, and function in nonvesicular lipid trafficking between the ER and mitochondria. The MDM12-MMM1 subcomplex functions in the major beta-barrel assembly pathway that is responsible for biogenesis of all outer membrane beta-barrel proteins, and acts in a late step after the SAM complex. The MDM10-MDM12-MMM1 subcomplex further acts in the TOM40-specific pathway after the action of the MDM12-MMM1 complex. Essential for establishing and maintaining the structure of mitochondria and maintenance of mtDNA nucleoids.</text>
</comment>
<evidence type="ECO:0000256" key="2">
    <source>
        <dbReference type="ARBA" id="ARBA00022692"/>
    </source>
</evidence>
<reference evidence="11 12" key="1">
    <citation type="submission" date="2021-02" db="EMBL/GenBank/DDBJ databases">
        <title>Variation within the Batrachochytrium salamandrivorans European outbreak.</title>
        <authorList>
            <person name="Kelly M."/>
            <person name="Pasmans F."/>
            <person name="Shea T.P."/>
            <person name="Munoz J.F."/>
            <person name="Carranza S."/>
            <person name="Cuomo C.A."/>
            <person name="Martel A."/>
        </authorList>
    </citation>
    <scope>NUCLEOTIDE SEQUENCE [LARGE SCALE GENOMIC DNA]</scope>
    <source>
        <strain evidence="11 12">AMFP18/2</strain>
    </source>
</reference>
<dbReference type="CDD" id="cd21671">
    <property type="entry name" value="SMP_Mmm1"/>
    <property type="match status" value="1"/>
</dbReference>
<keyword evidence="3 8" id="KW-0256">Endoplasmic reticulum</keyword>
<evidence type="ECO:0000256" key="8">
    <source>
        <dbReference type="HAMAP-Rule" id="MF_03103"/>
    </source>
</evidence>
<evidence type="ECO:0000256" key="7">
    <source>
        <dbReference type="ARBA" id="ARBA00023136"/>
    </source>
</evidence>
<dbReference type="PANTHER" id="PTHR13466:SF0">
    <property type="entry name" value="SMP-LTD DOMAIN-CONTAINING PROTEIN"/>
    <property type="match status" value="1"/>
</dbReference>
<name>A0ABQ8F321_9FUNG</name>
<dbReference type="InterPro" id="IPR019411">
    <property type="entry name" value="MMM1_dom"/>
</dbReference>
<evidence type="ECO:0000256" key="3">
    <source>
        <dbReference type="ARBA" id="ARBA00022824"/>
    </source>
</evidence>
<dbReference type="Pfam" id="PF10296">
    <property type="entry name" value="MMM1"/>
    <property type="match status" value="1"/>
</dbReference>
<keyword evidence="12" id="KW-1185">Reference proteome</keyword>
<accession>A0ABQ8F321</accession>
<evidence type="ECO:0000256" key="4">
    <source>
        <dbReference type="ARBA" id="ARBA00022989"/>
    </source>
</evidence>
<comment type="similarity">
    <text evidence="8">Belongs to the MMM1 family.</text>
</comment>
<feature type="topological domain" description="Lumenal" evidence="8">
    <location>
        <begin position="1"/>
        <end position="19"/>
    </location>
</feature>
<organism evidence="11 12">
    <name type="scientific">Batrachochytrium salamandrivorans</name>
    <dbReference type="NCBI Taxonomy" id="1357716"/>
    <lineage>
        <taxon>Eukaryota</taxon>
        <taxon>Fungi</taxon>
        <taxon>Fungi incertae sedis</taxon>
        <taxon>Chytridiomycota</taxon>
        <taxon>Chytridiomycota incertae sedis</taxon>
        <taxon>Chytridiomycetes</taxon>
        <taxon>Rhizophydiales</taxon>
        <taxon>Rhizophydiales incertae sedis</taxon>
        <taxon>Batrachochytrium</taxon>
    </lineage>
</organism>
<keyword evidence="2 8" id="KW-0812">Transmembrane</keyword>
<dbReference type="EMBL" id="JAFCIX010000414">
    <property type="protein sequence ID" value="KAH6591246.1"/>
    <property type="molecule type" value="Genomic_DNA"/>
</dbReference>
<evidence type="ECO:0000259" key="10">
    <source>
        <dbReference type="PROSITE" id="PS51847"/>
    </source>
</evidence>